<evidence type="ECO:0000313" key="10">
    <source>
        <dbReference type="Proteomes" id="UP000707206"/>
    </source>
</evidence>
<proteinExistence type="inferred from homology"/>
<feature type="domain" description="Heavy metal binding" evidence="5">
    <location>
        <begin position="46"/>
        <end position="70"/>
    </location>
</feature>
<dbReference type="NCBIfam" id="TIGR01730">
    <property type="entry name" value="RND_mfp"/>
    <property type="match status" value="1"/>
</dbReference>
<evidence type="ECO:0000256" key="3">
    <source>
        <dbReference type="SAM" id="Phobius"/>
    </source>
</evidence>
<evidence type="ECO:0000256" key="2">
    <source>
        <dbReference type="ARBA" id="ARBA00022448"/>
    </source>
</evidence>
<dbReference type="Pfam" id="PF25975">
    <property type="entry name" value="CzcB_C"/>
    <property type="match status" value="1"/>
</dbReference>
<evidence type="ECO:0000313" key="9">
    <source>
        <dbReference type="EMBL" id="NHF60982.1"/>
    </source>
</evidence>
<dbReference type="InterPro" id="IPR058792">
    <property type="entry name" value="Beta-barrel_RND_2"/>
</dbReference>
<feature type="domain" description="DUF3347" evidence="4">
    <location>
        <begin position="434"/>
        <end position="520"/>
    </location>
</feature>
<dbReference type="AlphaFoldDB" id="A0A967AW19"/>
<protein>
    <submittedName>
        <fullName evidence="9">Efflux RND transporter periplasmic adaptor subunit</fullName>
    </submittedName>
</protein>
<evidence type="ECO:0000259" key="5">
    <source>
        <dbReference type="Pfam" id="PF19335"/>
    </source>
</evidence>
<evidence type="ECO:0000259" key="6">
    <source>
        <dbReference type="Pfam" id="PF25869"/>
    </source>
</evidence>
<keyword evidence="2" id="KW-0813">Transport</keyword>
<dbReference type="Gene3D" id="2.40.420.20">
    <property type="match status" value="1"/>
</dbReference>
<dbReference type="EMBL" id="VIKU02000005">
    <property type="protein sequence ID" value="NHF60982.1"/>
    <property type="molecule type" value="Genomic_DNA"/>
</dbReference>
<dbReference type="Pfam" id="PF11827">
    <property type="entry name" value="DUF3347"/>
    <property type="match status" value="1"/>
</dbReference>
<feature type="domain" description="CusB-like three alpha-helical bundle" evidence="6">
    <location>
        <begin position="160"/>
        <end position="208"/>
    </location>
</feature>
<feature type="domain" description="CzcB-like C-terminal circularly permuted SH3-like" evidence="8">
    <location>
        <begin position="330"/>
        <end position="392"/>
    </location>
</feature>
<dbReference type="Proteomes" id="UP000707206">
    <property type="component" value="Unassembled WGS sequence"/>
</dbReference>
<dbReference type="InterPro" id="IPR058649">
    <property type="entry name" value="CzcB_C"/>
</dbReference>
<dbReference type="InterPro" id="IPR051909">
    <property type="entry name" value="MFP_Cation_Efflux"/>
</dbReference>
<dbReference type="RefSeq" id="WP_152575471.1">
    <property type="nucleotide sequence ID" value="NZ_VIKU02000005.1"/>
</dbReference>
<dbReference type="PANTHER" id="PTHR30097">
    <property type="entry name" value="CATION EFFLUX SYSTEM PROTEIN CUSB"/>
    <property type="match status" value="1"/>
</dbReference>
<keyword evidence="3" id="KW-0472">Membrane</keyword>
<sequence>MDLIRKYGGYLLVLAAGLFIGYLVAGGSDDPMDHQHAATNEEALAYTCAMHPQIQQAETGSCPLCGMDLTAIKTAGRALAANQFQMTENAMALANIETTRIGIGDIEGNTLVLSGKITSNEQTDAVQTSVFDGRIEELDVNYVGQYIKKGKKLGVIYAPELYAAQDKLLTSASYKDTHDKLYAAARNTLGLWKMNDAQIDQLLKTGKPIMNFPIIADVSGTVTEVMASEGNFYKQGDPLFKVSNLYTVWAVFDAYENQLPVLRVGQEIRISSEAFKGRAFTAKIAFIDPVLDASKRTVAVRATLINKDGFLKPGMFVEGIVKAANFDQVLTVPKSAVLWTGKRSLVYVKPDPRQPTFEMVEVTLGNTIGDSYIVLDGLTSGDEVVTNGTFTVDAAAQLQGKKSMMSSKESMPVMEGSEMAMNFNGDFENRFSLIINRYTGLKDALVASDASKAVEHAKSMEQALSQLEDAMLEEILRTHLRKIKEQVQRISNGADLEQQRIAFKPLSEHMVAIASNFSDLDQPIYVQFCPMADNNQGATWLSFQDQIRNPYFGDKMLGCGSITKTIQ</sequence>
<gene>
    <name evidence="9" type="ORF">FK220_016640</name>
</gene>
<dbReference type="Pfam" id="PF25869">
    <property type="entry name" value="3HB_CusB"/>
    <property type="match status" value="1"/>
</dbReference>
<dbReference type="PANTHER" id="PTHR30097:SF4">
    <property type="entry name" value="SLR6042 PROTEIN"/>
    <property type="match status" value="1"/>
</dbReference>
<dbReference type="Gene3D" id="2.40.30.170">
    <property type="match status" value="1"/>
</dbReference>
<evidence type="ECO:0000259" key="4">
    <source>
        <dbReference type="Pfam" id="PF11827"/>
    </source>
</evidence>
<evidence type="ECO:0000259" key="7">
    <source>
        <dbReference type="Pfam" id="PF25954"/>
    </source>
</evidence>
<organism evidence="9 10">
    <name type="scientific">Pelagihabitans pacificus</name>
    <dbReference type="NCBI Taxonomy" id="2696054"/>
    <lineage>
        <taxon>Bacteria</taxon>
        <taxon>Pseudomonadati</taxon>
        <taxon>Bacteroidota</taxon>
        <taxon>Flavobacteriia</taxon>
        <taxon>Flavobacteriales</taxon>
        <taxon>Flavobacteriaceae</taxon>
        <taxon>Pelagihabitans</taxon>
    </lineage>
</organism>
<dbReference type="InterPro" id="IPR006143">
    <property type="entry name" value="RND_pump_MFP"/>
</dbReference>
<keyword evidence="10" id="KW-1185">Reference proteome</keyword>
<reference evidence="9" key="2">
    <citation type="submission" date="2020-03" db="EMBL/GenBank/DDBJ databases">
        <title>Flavobacteriaceae bacterium strain TP-CH-4, a member of the family Flavobacteriaceae isolated from a deep-sea seamount.</title>
        <authorList>
            <person name="Zhang D.-C."/>
        </authorList>
    </citation>
    <scope>NUCLEOTIDE SEQUENCE</scope>
    <source>
        <strain evidence="9">TP-CH-4</strain>
    </source>
</reference>
<feature type="domain" description="CusB-like beta-barrel" evidence="7">
    <location>
        <begin position="247"/>
        <end position="321"/>
    </location>
</feature>
<name>A0A967AW19_9FLAO</name>
<keyword evidence="3" id="KW-0812">Transmembrane</keyword>
<dbReference type="InterPro" id="IPR021782">
    <property type="entry name" value="DUF3347"/>
</dbReference>
<comment type="caution">
    <text evidence="9">The sequence shown here is derived from an EMBL/GenBank/DDBJ whole genome shotgun (WGS) entry which is preliminary data.</text>
</comment>
<evidence type="ECO:0000259" key="8">
    <source>
        <dbReference type="Pfam" id="PF25975"/>
    </source>
</evidence>
<dbReference type="GO" id="GO:0022857">
    <property type="term" value="F:transmembrane transporter activity"/>
    <property type="evidence" value="ECO:0007669"/>
    <property type="project" value="InterPro"/>
</dbReference>
<feature type="transmembrane region" description="Helical" evidence="3">
    <location>
        <begin position="7"/>
        <end position="25"/>
    </location>
</feature>
<dbReference type="InterPro" id="IPR045800">
    <property type="entry name" value="HMBD"/>
</dbReference>
<dbReference type="Pfam" id="PF25954">
    <property type="entry name" value="Beta-barrel_RND_2"/>
    <property type="match status" value="1"/>
</dbReference>
<reference evidence="9" key="1">
    <citation type="submission" date="2019-07" db="EMBL/GenBank/DDBJ databases">
        <authorList>
            <person name="De-Chao Zhang Q."/>
        </authorList>
    </citation>
    <scope>NUCLEOTIDE SEQUENCE</scope>
    <source>
        <strain evidence="9">TP-CH-4</strain>
    </source>
</reference>
<dbReference type="InterPro" id="IPR058791">
    <property type="entry name" value="3HB_CusB"/>
</dbReference>
<dbReference type="GO" id="GO:0015679">
    <property type="term" value="P:plasma membrane copper ion transport"/>
    <property type="evidence" value="ECO:0007669"/>
    <property type="project" value="TreeGrafter"/>
</dbReference>
<evidence type="ECO:0000256" key="1">
    <source>
        <dbReference type="ARBA" id="ARBA00009477"/>
    </source>
</evidence>
<dbReference type="GO" id="GO:0016020">
    <property type="term" value="C:membrane"/>
    <property type="evidence" value="ECO:0007669"/>
    <property type="project" value="InterPro"/>
</dbReference>
<keyword evidence="3" id="KW-1133">Transmembrane helix</keyword>
<dbReference type="GO" id="GO:0046914">
    <property type="term" value="F:transition metal ion binding"/>
    <property type="evidence" value="ECO:0007669"/>
    <property type="project" value="TreeGrafter"/>
</dbReference>
<dbReference type="GO" id="GO:0060003">
    <property type="term" value="P:copper ion export"/>
    <property type="evidence" value="ECO:0007669"/>
    <property type="project" value="TreeGrafter"/>
</dbReference>
<dbReference type="GO" id="GO:0030288">
    <property type="term" value="C:outer membrane-bounded periplasmic space"/>
    <property type="evidence" value="ECO:0007669"/>
    <property type="project" value="TreeGrafter"/>
</dbReference>
<comment type="similarity">
    <text evidence="1">Belongs to the membrane fusion protein (MFP) (TC 8.A.1) family.</text>
</comment>
<dbReference type="FunFam" id="2.40.30.170:FF:000010">
    <property type="entry name" value="Efflux RND transporter periplasmic adaptor subunit"/>
    <property type="match status" value="1"/>
</dbReference>
<accession>A0A967AW19</accession>
<dbReference type="Pfam" id="PF19335">
    <property type="entry name" value="HMBD"/>
    <property type="match status" value="1"/>
</dbReference>
<dbReference type="SUPFAM" id="SSF111369">
    <property type="entry name" value="HlyD-like secretion proteins"/>
    <property type="match status" value="1"/>
</dbReference>